<evidence type="ECO:0000256" key="2">
    <source>
        <dbReference type="RuleBase" id="RU003476"/>
    </source>
</evidence>
<organism evidence="4 5">
    <name type="scientific">Siminovitchia thermophila</name>
    <dbReference type="NCBI Taxonomy" id="1245522"/>
    <lineage>
        <taxon>Bacteria</taxon>
        <taxon>Bacillati</taxon>
        <taxon>Bacillota</taxon>
        <taxon>Bacilli</taxon>
        <taxon>Bacillales</taxon>
        <taxon>Bacillaceae</taxon>
        <taxon>Siminovitchia</taxon>
    </lineage>
</organism>
<gene>
    <name evidence="4" type="ORF">JOC94_002866</name>
</gene>
<keyword evidence="5" id="KW-1185">Reference proteome</keyword>
<dbReference type="Proteomes" id="UP000823485">
    <property type="component" value="Unassembled WGS sequence"/>
</dbReference>
<keyword evidence="1 2" id="KW-0378">Hydrolase</keyword>
<dbReference type="EMBL" id="JAFBFH010000019">
    <property type="protein sequence ID" value="MBM7715877.1"/>
    <property type="molecule type" value="Genomic_DNA"/>
</dbReference>
<reference evidence="4 5" key="1">
    <citation type="submission" date="2021-01" db="EMBL/GenBank/DDBJ databases">
        <title>Genomic Encyclopedia of Type Strains, Phase IV (KMG-IV): sequencing the most valuable type-strain genomes for metagenomic binning, comparative biology and taxonomic classification.</title>
        <authorList>
            <person name="Goeker M."/>
        </authorList>
    </citation>
    <scope>NUCLEOTIDE SEQUENCE [LARGE SCALE GENOMIC DNA]</scope>
    <source>
        <strain evidence="4 5">DSM 105453</strain>
    </source>
</reference>
<comment type="caution">
    <text evidence="4">The sequence shown here is derived from an EMBL/GenBank/DDBJ whole genome shotgun (WGS) entry which is preliminary data.</text>
</comment>
<feature type="domain" description="Nudix hydrolase" evidence="3">
    <location>
        <begin position="9"/>
        <end position="147"/>
    </location>
</feature>
<dbReference type="PROSITE" id="PS51462">
    <property type="entry name" value="NUDIX"/>
    <property type="match status" value="1"/>
</dbReference>
<dbReference type="InterPro" id="IPR000086">
    <property type="entry name" value="NUDIX_hydrolase_dom"/>
</dbReference>
<dbReference type="InterPro" id="IPR014078">
    <property type="entry name" value="Nudix_YtkD"/>
</dbReference>
<name>A0ABS2R8A8_9BACI</name>
<evidence type="ECO:0000259" key="3">
    <source>
        <dbReference type="PROSITE" id="PS51462"/>
    </source>
</evidence>
<sequence>MSIQFFDQKGKRVTLAFQKNAFQQSSGHVLAICRYRDEWLLTNHPARGLEFPGGKLEKGESVEDAAIREIYEETGAVANIQAYVGEYLVEEKTGASFVKAIVLANILKLEKKNHYHETKGPVFVQGDLLAKVHGEEFSFIMKDRVVEEALKRCCPESQ</sequence>
<accession>A0ABS2R8A8</accession>
<dbReference type="PROSITE" id="PS00893">
    <property type="entry name" value="NUDIX_BOX"/>
    <property type="match status" value="1"/>
</dbReference>
<evidence type="ECO:0000313" key="5">
    <source>
        <dbReference type="Proteomes" id="UP000823485"/>
    </source>
</evidence>
<dbReference type="RefSeq" id="WP_077110918.1">
    <property type="nucleotide sequence ID" value="NZ_JAFBFH010000019.1"/>
</dbReference>
<dbReference type="InterPro" id="IPR020084">
    <property type="entry name" value="NUDIX_hydrolase_CS"/>
</dbReference>
<dbReference type="NCBIfam" id="TIGR02705">
    <property type="entry name" value="nudix_YtkD"/>
    <property type="match status" value="1"/>
</dbReference>
<evidence type="ECO:0000313" key="4">
    <source>
        <dbReference type="EMBL" id="MBM7715877.1"/>
    </source>
</evidence>
<dbReference type="GO" id="GO:0035539">
    <property type="term" value="F:8-oxo-7,8-dihydrodeoxyguanosine triphosphate pyrophosphatase activity"/>
    <property type="evidence" value="ECO:0007669"/>
    <property type="project" value="UniProtKB-EC"/>
</dbReference>
<dbReference type="InterPro" id="IPR020476">
    <property type="entry name" value="Nudix_hydrolase"/>
</dbReference>
<dbReference type="SUPFAM" id="SSF55811">
    <property type="entry name" value="Nudix"/>
    <property type="match status" value="1"/>
</dbReference>
<comment type="similarity">
    <text evidence="2">Belongs to the Nudix hydrolase family.</text>
</comment>
<dbReference type="EC" id="3.6.1.55" evidence="4"/>
<dbReference type="PRINTS" id="PR00502">
    <property type="entry name" value="NUDIXFAMILY"/>
</dbReference>
<protein>
    <submittedName>
        <fullName evidence="4">8-oxo-dGTP diphosphatase</fullName>
        <ecNumber evidence="4">3.6.1.55</ecNumber>
    </submittedName>
</protein>
<dbReference type="Pfam" id="PF00293">
    <property type="entry name" value="NUDIX"/>
    <property type="match status" value="1"/>
</dbReference>
<dbReference type="Gene3D" id="3.90.79.10">
    <property type="entry name" value="Nucleoside Triphosphate Pyrophosphohydrolase"/>
    <property type="match status" value="1"/>
</dbReference>
<evidence type="ECO:0000256" key="1">
    <source>
        <dbReference type="ARBA" id="ARBA00022801"/>
    </source>
</evidence>
<dbReference type="InterPro" id="IPR015797">
    <property type="entry name" value="NUDIX_hydrolase-like_dom_sf"/>
</dbReference>
<proteinExistence type="inferred from homology"/>